<proteinExistence type="predicted"/>
<reference evidence="2" key="1">
    <citation type="submission" date="2015-07" db="EMBL/GenBank/DDBJ databases">
        <title>MeaNS - Measles Nucleotide Surveillance Program.</title>
        <authorList>
            <person name="Tran T."/>
            <person name="Druce J."/>
        </authorList>
    </citation>
    <scope>NUCLEOTIDE SEQUENCE</scope>
    <source>
        <strain evidence="2">UCB-OBI-ISO-001</strain>
        <tissue evidence="2">Gonad</tissue>
    </source>
</reference>
<feature type="transmembrane region" description="Helical" evidence="1">
    <location>
        <begin position="174"/>
        <end position="200"/>
    </location>
</feature>
<feature type="transmembrane region" description="Helical" evidence="1">
    <location>
        <begin position="63"/>
        <end position="84"/>
    </location>
</feature>
<feature type="transmembrane region" description="Helical" evidence="1">
    <location>
        <begin position="148"/>
        <end position="168"/>
    </location>
</feature>
<organism evidence="2">
    <name type="scientific">Octopus bimaculoides</name>
    <name type="common">California two-spotted octopus</name>
    <dbReference type="NCBI Taxonomy" id="37653"/>
    <lineage>
        <taxon>Eukaryota</taxon>
        <taxon>Metazoa</taxon>
        <taxon>Spiralia</taxon>
        <taxon>Lophotrochozoa</taxon>
        <taxon>Mollusca</taxon>
        <taxon>Cephalopoda</taxon>
        <taxon>Coleoidea</taxon>
        <taxon>Octopodiformes</taxon>
        <taxon>Octopoda</taxon>
        <taxon>Incirrata</taxon>
        <taxon>Octopodidae</taxon>
        <taxon>Octopus</taxon>
    </lineage>
</organism>
<keyword evidence="1" id="KW-0472">Membrane</keyword>
<evidence type="ECO:0000313" key="2">
    <source>
        <dbReference type="EMBL" id="KOF69906.1"/>
    </source>
</evidence>
<keyword evidence="1" id="KW-0812">Transmembrane</keyword>
<gene>
    <name evidence="2" type="ORF">OCBIM_22003902mg</name>
</gene>
<name>A0A0L8FYU3_OCTBM</name>
<dbReference type="EMBL" id="KQ425143">
    <property type="protein sequence ID" value="KOF69906.1"/>
    <property type="molecule type" value="Genomic_DNA"/>
</dbReference>
<dbReference type="AlphaFoldDB" id="A0A0L8FYU3"/>
<sequence length="203" mass="22321">MTCACVLASCRAIQRNGVQKIETFKQKKKQQTKKKQLGASNDEGESKTKRTLKIMGNTLKSSIMVLSVLLAVLLQIISLVLPYWEKIGNNYAGLWIICDEVECHTKSKGLAHLTAFQFLEVTGMFLAAIACAVLSLGSYNFISIEKLILILVTLFILAGSAITVGMFIHGVNVLHLHFCYIISSTGAAFFFFLAGVIISYNSF</sequence>
<evidence type="ECO:0008006" key="3">
    <source>
        <dbReference type="Google" id="ProtNLM"/>
    </source>
</evidence>
<evidence type="ECO:0000256" key="1">
    <source>
        <dbReference type="SAM" id="Phobius"/>
    </source>
</evidence>
<protein>
    <recommendedName>
        <fullName evidence="3">MARVEL domain-containing protein</fullName>
    </recommendedName>
</protein>
<dbReference type="KEGG" id="obi:106880282"/>
<keyword evidence="1" id="KW-1133">Transmembrane helix</keyword>
<accession>A0A0L8FYU3</accession>
<feature type="transmembrane region" description="Helical" evidence="1">
    <location>
        <begin position="115"/>
        <end position="136"/>
    </location>
</feature>